<dbReference type="GO" id="GO:0008616">
    <property type="term" value="P:tRNA queuosine(34) biosynthetic process"/>
    <property type="evidence" value="ECO:0007669"/>
    <property type="project" value="TreeGrafter"/>
</dbReference>
<evidence type="ECO:0000313" key="3">
    <source>
        <dbReference type="EMBL" id="TET63277.1"/>
    </source>
</evidence>
<keyword evidence="3" id="KW-0808">Transferase</keyword>
<evidence type="ECO:0000256" key="1">
    <source>
        <dbReference type="ARBA" id="ARBA00022694"/>
    </source>
</evidence>
<feature type="non-terminal residue" evidence="3">
    <location>
        <position position="1"/>
    </location>
</feature>
<proteinExistence type="predicted"/>
<dbReference type="PANTHER" id="PTHR46499:SF1">
    <property type="entry name" value="QUEUINE TRNA-RIBOSYLTRANSFERASE"/>
    <property type="match status" value="1"/>
</dbReference>
<dbReference type="InterPro" id="IPR050076">
    <property type="entry name" value="ArchSynthase1/Queuine_TRR"/>
</dbReference>
<evidence type="ECO:0000313" key="4">
    <source>
        <dbReference type="Proteomes" id="UP000319130"/>
    </source>
</evidence>
<dbReference type="PANTHER" id="PTHR46499">
    <property type="entry name" value="QUEUINE TRNA-RIBOSYLTRANSFERASE"/>
    <property type="match status" value="1"/>
</dbReference>
<dbReference type="Gene3D" id="3.20.20.105">
    <property type="entry name" value="Queuine tRNA-ribosyltransferase-like"/>
    <property type="match status" value="1"/>
</dbReference>
<dbReference type="Proteomes" id="UP000319130">
    <property type="component" value="Unassembled WGS sequence"/>
</dbReference>
<gene>
    <name evidence="3" type="ORF">E3J48_02710</name>
</gene>
<dbReference type="EC" id="2.4.2.-" evidence="3"/>
<dbReference type="AlphaFoldDB" id="A0A523W8D1"/>
<protein>
    <submittedName>
        <fullName evidence="3">tRNA-guanine transglycosylase</fullName>
        <ecNumber evidence="3">2.4.2.-</ecNumber>
    </submittedName>
</protein>
<dbReference type="GO" id="GO:0016757">
    <property type="term" value="F:glycosyltransferase activity"/>
    <property type="evidence" value="ECO:0007669"/>
    <property type="project" value="UniProtKB-KW"/>
</dbReference>
<dbReference type="NCBIfam" id="TIGR00449">
    <property type="entry name" value="tgt_general"/>
    <property type="match status" value="1"/>
</dbReference>
<name>A0A523W8D1_UNCAE</name>
<dbReference type="InterPro" id="IPR036511">
    <property type="entry name" value="TGT-like_sf"/>
</dbReference>
<sequence>LLEGISLGVDMFDCALPTRIARNGSIFTSEGRLNLRSAQYKEDSGPLDPDCICQACQNYSRSYIRHLVWAREILGMRLTSYHNLYFLARLMEKARRAIRRDKFRQFKGEFLGGYGKIGE</sequence>
<dbReference type="GO" id="GO:0005829">
    <property type="term" value="C:cytosol"/>
    <property type="evidence" value="ECO:0007669"/>
    <property type="project" value="TreeGrafter"/>
</dbReference>
<organism evidence="3 4">
    <name type="scientific">Aerophobetes bacterium</name>
    <dbReference type="NCBI Taxonomy" id="2030807"/>
    <lineage>
        <taxon>Bacteria</taxon>
        <taxon>Candidatus Aerophobota</taxon>
    </lineage>
</organism>
<accession>A0A523W8D1</accession>
<evidence type="ECO:0000259" key="2">
    <source>
        <dbReference type="Pfam" id="PF01702"/>
    </source>
</evidence>
<reference evidence="3 4" key="1">
    <citation type="submission" date="2019-03" db="EMBL/GenBank/DDBJ databases">
        <title>Metabolic potential of uncultured bacteria and archaea associated with petroleum seepage in deep-sea sediments.</title>
        <authorList>
            <person name="Dong X."/>
            <person name="Hubert C."/>
        </authorList>
    </citation>
    <scope>NUCLEOTIDE SEQUENCE [LARGE SCALE GENOMIC DNA]</scope>
    <source>
        <strain evidence="3">E29_bin52</strain>
    </source>
</reference>
<keyword evidence="3" id="KW-0328">Glycosyltransferase</keyword>
<feature type="domain" description="tRNA-guanine(15) transglycosylase-like" evidence="2">
    <location>
        <begin position="1"/>
        <end position="114"/>
    </location>
</feature>
<dbReference type="Pfam" id="PF01702">
    <property type="entry name" value="TGT"/>
    <property type="match status" value="1"/>
</dbReference>
<comment type="caution">
    <text evidence="3">The sequence shown here is derived from an EMBL/GenBank/DDBJ whole genome shotgun (WGS) entry which is preliminary data.</text>
</comment>
<dbReference type="SUPFAM" id="SSF51713">
    <property type="entry name" value="tRNA-guanine transglycosylase"/>
    <property type="match status" value="1"/>
</dbReference>
<dbReference type="InterPro" id="IPR002616">
    <property type="entry name" value="tRNA_ribo_trans-like"/>
</dbReference>
<dbReference type="EMBL" id="SOIZ01000113">
    <property type="protein sequence ID" value="TET63277.1"/>
    <property type="molecule type" value="Genomic_DNA"/>
</dbReference>
<keyword evidence="1" id="KW-0819">tRNA processing</keyword>